<dbReference type="Proteomes" id="UP000499080">
    <property type="component" value="Unassembled WGS sequence"/>
</dbReference>
<protein>
    <submittedName>
        <fullName evidence="1">Uncharacterized protein</fullName>
    </submittedName>
</protein>
<evidence type="ECO:0000313" key="1">
    <source>
        <dbReference type="EMBL" id="GBL76701.1"/>
    </source>
</evidence>
<gene>
    <name evidence="1" type="ORF">AVEN_53392_1</name>
</gene>
<dbReference type="AlphaFoldDB" id="A0A4Y2AA03"/>
<evidence type="ECO:0000313" key="2">
    <source>
        <dbReference type="Proteomes" id="UP000499080"/>
    </source>
</evidence>
<dbReference type="EMBL" id="BGPR01000010">
    <property type="protein sequence ID" value="GBL76701.1"/>
    <property type="molecule type" value="Genomic_DNA"/>
</dbReference>
<accession>A0A4Y2AA03</accession>
<name>A0A4Y2AA03_ARAVE</name>
<keyword evidence="2" id="KW-1185">Reference proteome</keyword>
<reference evidence="1 2" key="1">
    <citation type="journal article" date="2019" name="Sci. Rep.">
        <title>Orb-weaving spider Araneus ventricosus genome elucidates the spidroin gene catalogue.</title>
        <authorList>
            <person name="Kono N."/>
            <person name="Nakamura H."/>
            <person name="Ohtoshi R."/>
            <person name="Moran D.A.P."/>
            <person name="Shinohara A."/>
            <person name="Yoshida Y."/>
            <person name="Fujiwara M."/>
            <person name="Mori M."/>
            <person name="Tomita M."/>
            <person name="Arakawa K."/>
        </authorList>
    </citation>
    <scope>NUCLEOTIDE SEQUENCE [LARGE SCALE GENOMIC DNA]</scope>
</reference>
<sequence>MATFEQRAESDFDKNFLSAPLLLNWGRSVHPFRWVIQEGSKKHYRSLRSPPTPPSAFKTRPPPHFPSPWVVFAFVREARCPSRGSYFSFMNECAKWKTNNVGFPHFSTTTVELSSDIRIDNGFGDETLQITVSS</sequence>
<comment type="caution">
    <text evidence="1">The sequence shown here is derived from an EMBL/GenBank/DDBJ whole genome shotgun (WGS) entry which is preliminary data.</text>
</comment>
<proteinExistence type="predicted"/>
<organism evidence="1 2">
    <name type="scientific">Araneus ventricosus</name>
    <name type="common">Orbweaver spider</name>
    <name type="synonym">Epeira ventricosa</name>
    <dbReference type="NCBI Taxonomy" id="182803"/>
    <lineage>
        <taxon>Eukaryota</taxon>
        <taxon>Metazoa</taxon>
        <taxon>Ecdysozoa</taxon>
        <taxon>Arthropoda</taxon>
        <taxon>Chelicerata</taxon>
        <taxon>Arachnida</taxon>
        <taxon>Araneae</taxon>
        <taxon>Araneomorphae</taxon>
        <taxon>Entelegynae</taxon>
        <taxon>Araneoidea</taxon>
        <taxon>Araneidae</taxon>
        <taxon>Araneus</taxon>
    </lineage>
</organism>